<dbReference type="AlphaFoldDB" id="A0A0F9HI79"/>
<proteinExistence type="predicted"/>
<reference evidence="1" key="1">
    <citation type="journal article" date="2015" name="Nature">
        <title>Complex archaea that bridge the gap between prokaryotes and eukaryotes.</title>
        <authorList>
            <person name="Spang A."/>
            <person name="Saw J.H."/>
            <person name="Jorgensen S.L."/>
            <person name="Zaremba-Niedzwiedzka K."/>
            <person name="Martijn J."/>
            <person name="Lind A.E."/>
            <person name="van Eijk R."/>
            <person name="Schleper C."/>
            <person name="Guy L."/>
            <person name="Ettema T.J."/>
        </authorList>
    </citation>
    <scope>NUCLEOTIDE SEQUENCE</scope>
</reference>
<dbReference type="EMBL" id="LAZR01015047">
    <property type="protein sequence ID" value="KKM14867.1"/>
    <property type="molecule type" value="Genomic_DNA"/>
</dbReference>
<gene>
    <name evidence="1" type="ORF">LCGC14_1701730</name>
</gene>
<organism evidence="1">
    <name type="scientific">marine sediment metagenome</name>
    <dbReference type="NCBI Taxonomy" id="412755"/>
    <lineage>
        <taxon>unclassified sequences</taxon>
        <taxon>metagenomes</taxon>
        <taxon>ecological metagenomes</taxon>
    </lineage>
</organism>
<evidence type="ECO:0000313" key="1">
    <source>
        <dbReference type="EMBL" id="KKM14867.1"/>
    </source>
</evidence>
<comment type="caution">
    <text evidence="1">The sequence shown here is derived from an EMBL/GenBank/DDBJ whole genome shotgun (WGS) entry which is preliminary data.</text>
</comment>
<accession>A0A0F9HI79</accession>
<protein>
    <submittedName>
        <fullName evidence="1">Uncharacterized protein</fullName>
    </submittedName>
</protein>
<sequence length="88" mass="9782">MDDCQAKREKQILLELDRLDGDIGGLKEAIDGLGKGLSLVLREPGPTEETATKDENPKCNLANTIAAYRRRIAELTMSVRELTDRIEV</sequence>
<name>A0A0F9HI79_9ZZZZ</name>